<gene>
    <name evidence="1" type="ORF">M9H77_14215</name>
</gene>
<accession>A0ACC0BMI9</accession>
<evidence type="ECO:0000313" key="1">
    <source>
        <dbReference type="EMBL" id="KAI5673851.1"/>
    </source>
</evidence>
<dbReference type="Proteomes" id="UP001060085">
    <property type="component" value="Linkage Group LG03"/>
</dbReference>
<evidence type="ECO:0000313" key="2">
    <source>
        <dbReference type="Proteomes" id="UP001060085"/>
    </source>
</evidence>
<dbReference type="EMBL" id="CM044703">
    <property type="protein sequence ID" value="KAI5673851.1"/>
    <property type="molecule type" value="Genomic_DNA"/>
</dbReference>
<name>A0ACC0BMI9_CATRO</name>
<comment type="caution">
    <text evidence="1">The sequence shown here is derived from an EMBL/GenBank/DDBJ whole genome shotgun (WGS) entry which is preliminary data.</text>
</comment>
<sequence length="359" mass="41635">MLFLVCFFCVQISLFPFFTQKPVVQFFCVGRPVLKTNVWFLSWLSDSIFYRQNLDFPAYPILSSNFAGLITSVTLLNSGIRARRRFDLSGVWCLLLSSINADVIRNLPGCFPVSWKLLSSVNLSPFLLDCVFGWLVKERTKSERLDCYCVRLIHCSKGLIEYLNSTARRLFDIALPYPFWASKYLYSPHLHRNRSSGFSVLVVWFLSWSSDSIFCRQKSDRLLIQFLQVLLIEEESVVCFSDTSSDFEKPFLRFFLQIHHPVICNNLDIHILFFRCFVIVCRETKAGSSRNSSTRQKSEAAKQKQQLKKAQKLQQLKQKIPEAAEAEIRQKPAETEAEKMQQLCRISASVEKKSHEFLK</sequence>
<proteinExistence type="predicted"/>
<protein>
    <submittedName>
        <fullName evidence="1">Uncharacterized protein</fullName>
    </submittedName>
</protein>
<organism evidence="1 2">
    <name type="scientific">Catharanthus roseus</name>
    <name type="common">Madagascar periwinkle</name>
    <name type="synonym">Vinca rosea</name>
    <dbReference type="NCBI Taxonomy" id="4058"/>
    <lineage>
        <taxon>Eukaryota</taxon>
        <taxon>Viridiplantae</taxon>
        <taxon>Streptophyta</taxon>
        <taxon>Embryophyta</taxon>
        <taxon>Tracheophyta</taxon>
        <taxon>Spermatophyta</taxon>
        <taxon>Magnoliopsida</taxon>
        <taxon>eudicotyledons</taxon>
        <taxon>Gunneridae</taxon>
        <taxon>Pentapetalae</taxon>
        <taxon>asterids</taxon>
        <taxon>lamiids</taxon>
        <taxon>Gentianales</taxon>
        <taxon>Apocynaceae</taxon>
        <taxon>Rauvolfioideae</taxon>
        <taxon>Vinceae</taxon>
        <taxon>Catharanthinae</taxon>
        <taxon>Catharanthus</taxon>
    </lineage>
</organism>
<reference evidence="2" key="1">
    <citation type="journal article" date="2023" name="Nat. Plants">
        <title>Single-cell RNA sequencing provides a high-resolution roadmap for understanding the multicellular compartmentation of specialized metabolism.</title>
        <authorList>
            <person name="Sun S."/>
            <person name="Shen X."/>
            <person name="Li Y."/>
            <person name="Li Y."/>
            <person name="Wang S."/>
            <person name="Li R."/>
            <person name="Zhang H."/>
            <person name="Shen G."/>
            <person name="Guo B."/>
            <person name="Wei J."/>
            <person name="Xu J."/>
            <person name="St-Pierre B."/>
            <person name="Chen S."/>
            <person name="Sun C."/>
        </authorList>
    </citation>
    <scope>NUCLEOTIDE SEQUENCE [LARGE SCALE GENOMIC DNA]</scope>
</reference>
<keyword evidence="2" id="KW-1185">Reference proteome</keyword>